<evidence type="ECO:0008006" key="2">
    <source>
        <dbReference type="Google" id="ProtNLM"/>
    </source>
</evidence>
<dbReference type="GO" id="GO:0022843">
    <property type="term" value="F:voltage-gated monoatomic cation channel activity"/>
    <property type="evidence" value="ECO:0007669"/>
    <property type="project" value="InterPro"/>
</dbReference>
<accession>A9XLE7</accession>
<proteinExistence type="predicted"/>
<name>A9XLE7_PETIN</name>
<organism evidence="1">
    <name type="scientific">Petunia integrifolia subsp. inflata</name>
    <dbReference type="NCBI Taxonomy" id="212142"/>
    <lineage>
        <taxon>Eukaryota</taxon>
        <taxon>Viridiplantae</taxon>
        <taxon>Streptophyta</taxon>
        <taxon>Embryophyta</taxon>
        <taxon>Tracheophyta</taxon>
        <taxon>Spermatophyta</taxon>
        <taxon>Magnoliopsida</taxon>
        <taxon>eudicotyledons</taxon>
        <taxon>Gunneridae</taxon>
        <taxon>Pentapetalae</taxon>
        <taxon>asterids</taxon>
        <taxon>lamiids</taxon>
        <taxon>Solanales</taxon>
        <taxon>Solanaceae</taxon>
        <taxon>Petunioideae</taxon>
        <taxon>Petunia</taxon>
    </lineage>
</organism>
<dbReference type="GO" id="GO:0034765">
    <property type="term" value="P:regulation of monoatomic ion transmembrane transport"/>
    <property type="evidence" value="ECO:0007669"/>
    <property type="project" value="InterPro"/>
</dbReference>
<reference evidence="1" key="1">
    <citation type="journal article" date="2008" name="Genetics">
        <title>Sequencing and comparative analysis of a conserved syntenic segment in the solanaceae.</title>
        <authorList>
            <person name="Wang Y."/>
            <person name="Diehl A."/>
            <person name="Wu F."/>
            <person name="Vrebalov J."/>
            <person name="Giovannoni J."/>
            <person name="Siepel A."/>
            <person name="Tanksley S.D."/>
        </authorList>
    </citation>
    <scope>NUCLEOTIDE SEQUENCE</scope>
</reference>
<evidence type="ECO:0000313" key="1">
    <source>
        <dbReference type="EMBL" id="ABU45191.1"/>
    </source>
</evidence>
<dbReference type="EMBL" id="EF517793">
    <property type="protein sequence ID" value="ABU45191.1"/>
    <property type="molecule type" value="Genomic_DNA"/>
</dbReference>
<sequence>MISASLRGRYDGDVSGAVGTVTVDGGSVKLKANMTDATFVNGPSLEGFSLSLEKPGSFLIDYDVPKKDVHFQFINSVRVLEKPLNFTYTHWRGDKRTAVDGTLVIDSANKLSANYGFDSGNCKLKYSYVHRGLTTFEPSYDFSKNSWDVAVSQRVYEDDVVKASYQSSTKVLGLEWTRNSSLSGGFKFSGFFFFHFILAKYLLAHPTLFSRVNCGPSPLCPSGDLNPQPQGWREGCFSLELPSFA</sequence>
<protein>
    <recommendedName>
        <fullName evidence="2">Outer envelope pore protein 24, chloroplastic</fullName>
    </recommendedName>
</protein>
<dbReference type="PANTHER" id="PTHR35284:SF5">
    <property type="entry name" value="OUTER ENVELOPE PORE PROTEIN 24, CHLOROPLASTIC-LIKE"/>
    <property type="match status" value="1"/>
</dbReference>
<dbReference type="AlphaFoldDB" id="A9XLE7"/>
<dbReference type="InterPro" id="IPR034626">
    <property type="entry name" value="OEP24"/>
</dbReference>
<dbReference type="PANTHER" id="PTHR35284">
    <property type="entry name" value="OUTER ENVELOPE PORE PROTEIN 24A, CHLOROPLASTIC-RELATED"/>
    <property type="match status" value="1"/>
</dbReference>
<gene>
    <name evidence="1" type="ORF">9.PETUNIA.1</name>
</gene>